<name>A0ABW8N6P2_9MICC</name>
<dbReference type="EMBL" id="JBIYEW010000003">
    <property type="protein sequence ID" value="MFK4639240.1"/>
    <property type="molecule type" value="Genomic_DNA"/>
</dbReference>
<dbReference type="InterPro" id="IPR043746">
    <property type="entry name" value="DUF5691"/>
</dbReference>
<evidence type="ECO:0008006" key="4">
    <source>
        <dbReference type="Google" id="ProtNLM"/>
    </source>
</evidence>
<dbReference type="RefSeq" id="WP_404594356.1">
    <property type="nucleotide sequence ID" value="NZ_JBIYEW010000003.1"/>
</dbReference>
<keyword evidence="3" id="KW-1185">Reference proteome</keyword>
<feature type="region of interest" description="Disordered" evidence="1">
    <location>
        <begin position="155"/>
        <end position="191"/>
    </location>
</feature>
<protein>
    <recommendedName>
        <fullName evidence="4">HEAT repeat domain-containing protein</fullName>
    </recommendedName>
</protein>
<organism evidence="2 3">
    <name type="scientific">Paenarthrobacter histidinolovorans</name>
    <dbReference type="NCBI Taxonomy" id="43664"/>
    <lineage>
        <taxon>Bacteria</taxon>
        <taxon>Bacillati</taxon>
        <taxon>Actinomycetota</taxon>
        <taxon>Actinomycetes</taxon>
        <taxon>Micrococcales</taxon>
        <taxon>Micrococcaceae</taxon>
        <taxon>Paenarthrobacter</taxon>
    </lineage>
</organism>
<dbReference type="Pfam" id="PF18944">
    <property type="entry name" value="DUF5691"/>
    <property type="match status" value="1"/>
</dbReference>
<accession>A0ABW8N6P2</accession>
<proteinExistence type="predicted"/>
<evidence type="ECO:0000313" key="2">
    <source>
        <dbReference type="EMBL" id="MFK4639240.1"/>
    </source>
</evidence>
<evidence type="ECO:0000256" key="1">
    <source>
        <dbReference type="SAM" id="MobiDB-lite"/>
    </source>
</evidence>
<reference evidence="2 3" key="1">
    <citation type="submission" date="2024-10" db="EMBL/GenBank/DDBJ databases">
        <title>Novel secondary metabolite-producing bacteria for plant disease control.</title>
        <authorList>
            <person name="Chevrette M."/>
        </authorList>
    </citation>
    <scope>NUCLEOTIDE SEQUENCE [LARGE SCALE GENOMIC DNA]</scope>
    <source>
        <strain evidence="2 3">J30 TE3557</strain>
    </source>
</reference>
<dbReference type="Proteomes" id="UP001620520">
    <property type="component" value="Unassembled WGS sequence"/>
</dbReference>
<comment type="caution">
    <text evidence="2">The sequence shown here is derived from an EMBL/GenBank/DDBJ whole genome shotgun (WGS) entry which is preliminary data.</text>
</comment>
<evidence type="ECO:0000313" key="3">
    <source>
        <dbReference type="Proteomes" id="UP001620520"/>
    </source>
</evidence>
<sequence length="477" mass="51732">MTWFDELRTSALVGTVRHEAPAPPPELGVLAPVGLSREEFLLDQAAMADVVRRSSRTASMPTDAFRITPAPVDSKTEATGEAARLLELLLHQPPVGLGLRNQLVADWLFLAAESRRRVPHRQLPALFLLAANDAAVYRALNPAIGTRGLWLQDVSPSWSPRSGPAQDNGGSGTGTAPGPAEPDATAREQLTSDWSSLSARARLSLLKIVGTGVRPDDEDLLERGLDDKAKGVREMAAELLNQLPRSARARRMGARLAPLLTVKGLLNKRFDIDLPPDPDAAALRDGIAPVPRNGEPDRLARLDTIILGAPLDVWITASGKSAEATASMLKEEPRILAVLATVAAGRNNLEWVRALLTVSSDARLLHCLPVAERERWLERHIRHGVDEPLSLASLLRELPQPWSGSLAEAVLKIIAGKDGGRLASVLADVLPTALPAESTQACRRLLDRTDDDTARRRVLRDAVQYQSFKQSLTEAFR</sequence>
<gene>
    <name evidence="2" type="ORF">ABIA52_002129</name>
</gene>